<comment type="caution">
    <text evidence="1">The sequence shown here is derived from an EMBL/GenBank/DDBJ whole genome shotgun (WGS) entry which is preliminary data.</text>
</comment>
<name>A0A6N9V3F0_STRMI</name>
<dbReference type="Proteomes" id="UP000471648">
    <property type="component" value="Unassembled WGS sequence"/>
</dbReference>
<evidence type="ECO:0000313" key="1">
    <source>
        <dbReference type="EMBL" id="NEB66145.1"/>
    </source>
</evidence>
<dbReference type="EMBL" id="JAAGME010000182">
    <property type="protein sequence ID" value="NEB66145.1"/>
    <property type="molecule type" value="Genomic_DNA"/>
</dbReference>
<protein>
    <submittedName>
        <fullName evidence="1">Alkyl hydroperoxide reductase</fullName>
    </submittedName>
</protein>
<dbReference type="AlphaFoldDB" id="A0A6N9V3F0"/>
<sequence>MALDELKSAIPDFAKDLKLNLGSVIGNS</sequence>
<organism evidence="1 2">
    <name type="scientific">Streptomyces microflavus</name>
    <name type="common">Streptomyces lipmanii</name>
    <dbReference type="NCBI Taxonomy" id="1919"/>
    <lineage>
        <taxon>Bacteria</taxon>
        <taxon>Bacillati</taxon>
        <taxon>Actinomycetota</taxon>
        <taxon>Actinomycetes</taxon>
        <taxon>Kitasatosporales</taxon>
        <taxon>Streptomycetaceae</taxon>
        <taxon>Streptomyces</taxon>
    </lineage>
</organism>
<reference evidence="1 2" key="1">
    <citation type="submission" date="2020-01" db="EMBL/GenBank/DDBJ databases">
        <title>Insect and environment-associated Actinomycetes.</title>
        <authorList>
            <person name="Currrie C."/>
            <person name="Chevrette M."/>
            <person name="Carlson C."/>
            <person name="Stubbendieck R."/>
            <person name="Wendt-Pienkowski E."/>
        </authorList>
    </citation>
    <scope>NUCLEOTIDE SEQUENCE [LARGE SCALE GENOMIC DNA]</scope>
    <source>
        <strain evidence="1 2">SID14438</strain>
    </source>
</reference>
<evidence type="ECO:0000313" key="2">
    <source>
        <dbReference type="Proteomes" id="UP000471648"/>
    </source>
</evidence>
<proteinExistence type="predicted"/>
<gene>
    <name evidence="1" type="ORF">G3I39_03530</name>
</gene>
<feature type="non-terminal residue" evidence="1">
    <location>
        <position position="28"/>
    </location>
</feature>
<accession>A0A6N9V3F0</accession>